<evidence type="ECO:0000313" key="4">
    <source>
        <dbReference type="Proteomes" id="UP000461670"/>
    </source>
</evidence>
<comment type="similarity">
    <text evidence="1">Belongs to the isochorismatase family.</text>
</comment>
<gene>
    <name evidence="3" type="ORF">GAK30_01254</name>
</gene>
<evidence type="ECO:0008006" key="5">
    <source>
        <dbReference type="Google" id="ProtNLM"/>
    </source>
</evidence>
<evidence type="ECO:0000256" key="2">
    <source>
        <dbReference type="ARBA" id="ARBA00022801"/>
    </source>
</evidence>
<dbReference type="GO" id="GO:0016787">
    <property type="term" value="F:hydrolase activity"/>
    <property type="evidence" value="ECO:0007669"/>
    <property type="project" value="UniProtKB-KW"/>
</dbReference>
<evidence type="ECO:0000313" key="3">
    <source>
        <dbReference type="EMBL" id="KAF1022283.1"/>
    </source>
</evidence>
<protein>
    <recommendedName>
        <fullName evidence="5">Nicotinamidase-related amidase</fullName>
    </recommendedName>
</protein>
<sequence length="280" mass="30297">MPLTSPTAPAFWPDAADARGTHLLVIDAQNDFCDIPGATLPVPGADADLHRLAAFIRTHGDALDAITLTLDSHYRIDIAHPGFWRTGEGGAVAPFTAITAQDVRDGRFGPRRAADGPRVLAYLDALQARGRYTHTVWPVHCEMGTWGHNLHAEVAAACAQWEDRHGRQALRVFKGLNPWTEHYSAIEAEVPDPADAATQANTALLARLAASRRLLVAGEAGSHCVKATVDDIARHQGAGAIELLTDAMSPVTGFEAQQQAFLTALRDQGARWRDTQRWTP</sequence>
<dbReference type="PANTHER" id="PTHR11080">
    <property type="entry name" value="PYRAZINAMIDASE/NICOTINAMIDASE"/>
    <property type="match status" value="1"/>
</dbReference>
<dbReference type="Proteomes" id="UP000461670">
    <property type="component" value="Unassembled WGS sequence"/>
</dbReference>
<comment type="caution">
    <text evidence="3">The sequence shown here is derived from an EMBL/GenBank/DDBJ whole genome shotgun (WGS) entry which is preliminary data.</text>
</comment>
<reference evidence="4" key="1">
    <citation type="journal article" date="2020" name="MBio">
        <title>Horizontal gene transfer to a defensive symbiont with a reduced genome amongst a multipartite beetle microbiome.</title>
        <authorList>
            <person name="Waterworth S.C."/>
            <person name="Florez L.V."/>
            <person name="Rees E.R."/>
            <person name="Hertweck C."/>
            <person name="Kaltenpoth M."/>
            <person name="Kwan J.C."/>
        </authorList>
    </citation>
    <scope>NUCLEOTIDE SEQUENCE [LARGE SCALE GENOMIC DNA]</scope>
</reference>
<name>A0A7V8FQD7_9BURK</name>
<proteinExistence type="inferred from homology"/>
<accession>A0A7V8FQD7</accession>
<dbReference type="InterPro" id="IPR052347">
    <property type="entry name" value="Isochorismatase_Nicotinamidase"/>
</dbReference>
<evidence type="ECO:0000256" key="1">
    <source>
        <dbReference type="ARBA" id="ARBA00006336"/>
    </source>
</evidence>
<dbReference type="SUPFAM" id="SSF52499">
    <property type="entry name" value="Isochorismatase-like hydrolases"/>
    <property type="match status" value="1"/>
</dbReference>
<dbReference type="AlphaFoldDB" id="A0A7V8FQD7"/>
<keyword evidence="2" id="KW-0378">Hydrolase</keyword>
<organism evidence="3 4">
    <name type="scientific">Paracidovorax wautersii</name>
    <dbReference type="NCBI Taxonomy" id="1177982"/>
    <lineage>
        <taxon>Bacteria</taxon>
        <taxon>Pseudomonadati</taxon>
        <taxon>Pseudomonadota</taxon>
        <taxon>Betaproteobacteria</taxon>
        <taxon>Burkholderiales</taxon>
        <taxon>Comamonadaceae</taxon>
        <taxon>Paracidovorax</taxon>
    </lineage>
</organism>
<dbReference type="PANTHER" id="PTHR11080:SF2">
    <property type="entry name" value="LD05707P"/>
    <property type="match status" value="1"/>
</dbReference>
<dbReference type="Gene3D" id="3.40.50.850">
    <property type="entry name" value="Isochorismatase-like"/>
    <property type="match status" value="1"/>
</dbReference>
<dbReference type="InterPro" id="IPR036380">
    <property type="entry name" value="Isochorismatase-like_sf"/>
</dbReference>
<dbReference type="EMBL" id="WNDQ01000013">
    <property type="protein sequence ID" value="KAF1022283.1"/>
    <property type="molecule type" value="Genomic_DNA"/>
</dbReference>